<dbReference type="EMBL" id="FJ362359">
    <property type="protein sequence ID" value="ACI49044.1"/>
    <property type="molecule type" value="Genomic_DNA"/>
</dbReference>
<feature type="compositionally biased region" description="Basic and acidic residues" evidence="1">
    <location>
        <begin position="42"/>
        <end position="54"/>
    </location>
</feature>
<reference evidence="2" key="1">
    <citation type="journal article" date="2008" name="Genome Res.">
        <title>Multigenome DNA sequence conservation identifies Hox cis-regulatory elements.</title>
        <authorList>
            <person name="Kuntz S.G."/>
            <person name="Schwarz E.M."/>
            <person name="DeModena J.A."/>
            <person name="De Buysscher T."/>
            <person name="Trout D."/>
            <person name="Shizuya H."/>
            <person name="Sternberg P.W."/>
            <person name="Wold B.J."/>
        </authorList>
    </citation>
    <scope>NUCLEOTIDE SEQUENCE</scope>
    <source>
        <strain evidence="2">CB5161</strain>
    </source>
</reference>
<gene>
    <name evidence="2" type="ORF">Cbre_JD07.011</name>
</gene>
<sequence length="54" mass="5683">MTIGVNLGGLVDFGETLASEAATAKVLPSDSRLGLNRTRGISNRDPETPKLKKS</sequence>
<organism evidence="2">
    <name type="scientific">Caenorhabditis brenneri</name>
    <name type="common">Nematode worm</name>
    <dbReference type="NCBI Taxonomy" id="135651"/>
    <lineage>
        <taxon>Eukaryota</taxon>
        <taxon>Metazoa</taxon>
        <taxon>Ecdysozoa</taxon>
        <taxon>Nematoda</taxon>
        <taxon>Chromadorea</taxon>
        <taxon>Rhabditida</taxon>
        <taxon>Rhabditina</taxon>
        <taxon>Rhabditomorpha</taxon>
        <taxon>Rhabditoidea</taxon>
        <taxon>Rhabditidae</taxon>
        <taxon>Peloderinae</taxon>
        <taxon>Caenorhabditis</taxon>
    </lineage>
</organism>
<name>B6VBF1_CAEBE</name>
<evidence type="ECO:0000256" key="1">
    <source>
        <dbReference type="SAM" id="MobiDB-lite"/>
    </source>
</evidence>
<feature type="region of interest" description="Disordered" evidence="1">
    <location>
        <begin position="33"/>
        <end position="54"/>
    </location>
</feature>
<proteinExistence type="predicted"/>
<dbReference type="AlphaFoldDB" id="B6VBF1"/>
<evidence type="ECO:0000313" key="2">
    <source>
        <dbReference type="EMBL" id="ACI49044.1"/>
    </source>
</evidence>
<protein>
    <submittedName>
        <fullName evidence="2">Uncharacterized protein</fullName>
    </submittedName>
</protein>
<accession>B6VBF1</accession>